<feature type="region of interest" description="Disordered" evidence="1">
    <location>
        <begin position="1"/>
        <end position="31"/>
    </location>
</feature>
<feature type="compositionally biased region" description="Basic residues" evidence="1">
    <location>
        <begin position="21"/>
        <end position="31"/>
    </location>
</feature>
<accession>A0A9P4LS25</accession>
<evidence type="ECO:0000313" key="2">
    <source>
        <dbReference type="EMBL" id="KAF2084120.1"/>
    </source>
</evidence>
<protein>
    <submittedName>
        <fullName evidence="2">Uncharacterized protein</fullName>
    </submittedName>
</protein>
<evidence type="ECO:0000313" key="3">
    <source>
        <dbReference type="Proteomes" id="UP000799776"/>
    </source>
</evidence>
<dbReference type="Proteomes" id="UP000799776">
    <property type="component" value="Unassembled WGS sequence"/>
</dbReference>
<evidence type="ECO:0000256" key="1">
    <source>
        <dbReference type="SAM" id="MobiDB-lite"/>
    </source>
</evidence>
<feature type="region of interest" description="Disordered" evidence="1">
    <location>
        <begin position="81"/>
        <end position="100"/>
    </location>
</feature>
<dbReference type="EMBL" id="ML978745">
    <property type="protein sequence ID" value="KAF2084120.1"/>
    <property type="molecule type" value="Genomic_DNA"/>
</dbReference>
<name>A0A9P4LS25_9PEZI</name>
<organism evidence="2 3">
    <name type="scientific">Saccharata proteae CBS 121410</name>
    <dbReference type="NCBI Taxonomy" id="1314787"/>
    <lineage>
        <taxon>Eukaryota</taxon>
        <taxon>Fungi</taxon>
        <taxon>Dikarya</taxon>
        <taxon>Ascomycota</taxon>
        <taxon>Pezizomycotina</taxon>
        <taxon>Dothideomycetes</taxon>
        <taxon>Dothideomycetes incertae sedis</taxon>
        <taxon>Botryosphaeriales</taxon>
        <taxon>Saccharataceae</taxon>
        <taxon>Saccharata</taxon>
    </lineage>
</organism>
<reference evidence="2" key="1">
    <citation type="journal article" date="2020" name="Stud. Mycol.">
        <title>101 Dothideomycetes genomes: a test case for predicting lifestyles and emergence of pathogens.</title>
        <authorList>
            <person name="Haridas S."/>
            <person name="Albert R."/>
            <person name="Binder M."/>
            <person name="Bloem J."/>
            <person name="Labutti K."/>
            <person name="Salamov A."/>
            <person name="Andreopoulos B."/>
            <person name="Baker S."/>
            <person name="Barry K."/>
            <person name="Bills G."/>
            <person name="Bluhm B."/>
            <person name="Cannon C."/>
            <person name="Castanera R."/>
            <person name="Culley D."/>
            <person name="Daum C."/>
            <person name="Ezra D."/>
            <person name="Gonzalez J."/>
            <person name="Henrissat B."/>
            <person name="Kuo A."/>
            <person name="Liang C."/>
            <person name="Lipzen A."/>
            <person name="Lutzoni F."/>
            <person name="Magnuson J."/>
            <person name="Mondo S."/>
            <person name="Nolan M."/>
            <person name="Ohm R."/>
            <person name="Pangilinan J."/>
            <person name="Park H.-J."/>
            <person name="Ramirez L."/>
            <person name="Alfaro M."/>
            <person name="Sun H."/>
            <person name="Tritt A."/>
            <person name="Yoshinaga Y."/>
            <person name="Zwiers L.-H."/>
            <person name="Turgeon B."/>
            <person name="Goodwin S."/>
            <person name="Spatafora J."/>
            <person name="Crous P."/>
            <person name="Grigoriev I."/>
        </authorList>
    </citation>
    <scope>NUCLEOTIDE SEQUENCE</scope>
    <source>
        <strain evidence="2">CBS 121410</strain>
    </source>
</reference>
<keyword evidence="3" id="KW-1185">Reference proteome</keyword>
<feature type="non-terminal residue" evidence="2">
    <location>
        <position position="1"/>
    </location>
</feature>
<sequence length="177" mass="19107">PGVGVGGSTGTRSPAAVKADGKKKSKKDKVPHKSRYYAGKYGLDLEDVPVSARGFRAVLPMYGLDYGYGYELGVGVGGSTGTRSPATLKVDGKKKSKKDKVPHKSRYYAGKYGLDLEDVPVSARGFRAVLPMYGLDYGYGYGYEPSLHYGYEFGVGVGGSTGRRTARKKTERGPRYR</sequence>
<dbReference type="AlphaFoldDB" id="A0A9P4LS25"/>
<gene>
    <name evidence="2" type="ORF">K490DRAFT_69043</name>
</gene>
<comment type="caution">
    <text evidence="2">The sequence shown here is derived from an EMBL/GenBank/DDBJ whole genome shotgun (WGS) entry which is preliminary data.</text>
</comment>
<proteinExistence type="predicted"/>